<dbReference type="PROSITE" id="PS51733">
    <property type="entry name" value="BPL_LPL_CATALYTIC"/>
    <property type="match status" value="1"/>
</dbReference>
<dbReference type="GO" id="GO:0005737">
    <property type="term" value="C:cytoplasm"/>
    <property type="evidence" value="ECO:0007669"/>
    <property type="project" value="TreeGrafter"/>
</dbReference>
<dbReference type="RefSeq" id="WP_007344657.1">
    <property type="nucleotide sequence ID" value="NZ_AOIW01000038.1"/>
</dbReference>
<evidence type="ECO:0000259" key="5">
    <source>
        <dbReference type="PROSITE" id="PS51733"/>
    </source>
</evidence>
<proteinExistence type="inferred from homology"/>
<dbReference type="InterPro" id="IPR008988">
    <property type="entry name" value="Transcriptional_repressor_C"/>
</dbReference>
<keyword evidence="2" id="KW-0547">Nucleotide-binding</keyword>
<dbReference type="GO" id="GO:0005524">
    <property type="term" value="F:ATP binding"/>
    <property type="evidence" value="ECO:0007669"/>
    <property type="project" value="UniProtKB-KW"/>
</dbReference>
<feature type="region of interest" description="Disordered" evidence="4">
    <location>
        <begin position="179"/>
        <end position="198"/>
    </location>
</feature>
<dbReference type="PANTHER" id="PTHR12835">
    <property type="entry name" value="BIOTIN PROTEIN LIGASE"/>
    <property type="match status" value="1"/>
</dbReference>
<dbReference type="NCBIfam" id="TIGR00121">
    <property type="entry name" value="birA_ligase"/>
    <property type="match status" value="1"/>
</dbReference>
<dbReference type="Gene3D" id="2.30.30.100">
    <property type="match status" value="1"/>
</dbReference>
<dbReference type="PANTHER" id="PTHR12835:SF5">
    <property type="entry name" value="BIOTIN--PROTEIN LIGASE"/>
    <property type="match status" value="1"/>
</dbReference>
<name>M0DI88_9EURY</name>
<evidence type="ECO:0000313" key="6">
    <source>
        <dbReference type="EMBL" id="ELZ35170.1"/>
    </source>
</evidence>
<sequence>MDTRRALLDALAADDSPVSGPALAESLGVSRAAVWKAVEGLREEGFAVESTPEGYVAPDDPGYSGPGIAFGLDAPYSVEYRDRIGSTNERARELAGDAKSDVAVVADEQTGSRGRLDREWVAPSGGVWLSVLTRPDVPTARAPLFTLAAAVATTDAARQAGVDARIKWPNDVLVGDEADEADEADESDADNADPAGRGGRKLAGILTEMEGEADRVGWLVVGVGVNANIDPETLPAGATSLSAQRGAPVDRRRFAATLLERYAELTASPGALDGVLPAWRDRASTLGRRVRVDTADGVVEGTAVDVAEPGALVVDTDEGRRRVHAGDCEHLRDAE</sequence>
<dbReference type="GO" id="GO:0006355">
    <property type="term" value="P:regulation of DNA-templated transcription"/>
    <property type="evidence" value="ECO:0007669"/>
    <property type="project" value="InterPro"/>
</dbReference>
<dbReference type="InterPro" id="IPR030855">
    <property type="entry name" value="Bifunct_BirA"/>
</dbReference>
<dbReference type="InterPro" id="IPR045864">
    <property type="entry name" value="aa-tRNA-synth_II/BPL/LPL"/>
</dbReference>
<dbReference type="AlphaFoldDB" id="M0DI88"/>
<dbReference type="Gene3D" id="3.30.930.10">
    <property type="entry name" value="Bira Bifunctional Protein, Domain 2"/>
    <property type="match status" value="1"/>
</dbReference>
<dbReference type="SUPFAM" id="SSF55681">
    <property type="entry name" value="Class II aaRS and biotin synthetases"/>
    <property type="match status" value="1"/>
</dbReference>
<feature type="compositionally biased region" description="Acidic residues" evidence="4">
    <location>
        <begin position="179"/>
        <end position="191"/>
    </location>
</feature>
<evidence type="ECO:0000256" key="3">
    <source>
        <dbReference type="ARBA" id="ARBA00022840"/>
    </source>
</evidence>
<accession>M0DI88</accession>
<feature type="domain" description="BPL/LPL catalytic" evidence="5">
    <location>
        <begin position="63"/>
        <end position="270"/>
    </location>
</feature>
<keyword evidence="3" id="KW-0067">ATP-binding</keyword>
<dbReference type="InterPro" id="IPR003142">
    <property type="entry name" value="BPL_C"/>
</dbReference>
<evidence type="ECO:0000256" key="2">
    <source>
        <dbReference type="ARBA" id="ARBA00022741"/>
    </source>
</evidence>
<dbReference type="GO" id="GO:0004077">
    <property type="term" value="F:biotin--[biotin carboxyl-carrier protein] ligase activity"/>
    <property type="evidence" value="ECO:0007669"/>
    <property type="project" value="InterPro"/>
</dbReference>
<dbReference type="InterPro" id="IPR004408">
    <property type="entry name" value="Biotin_CoA_COase_ligase"/>
</dbReference>
<dbReference type="InterPro" id="IPR004143">
    <property type="entry name" value="BPL_LPL_catalytic"/>
</dbReference>
<dbReference type="Pfam" id="PF02237">
    <property type="entry name" value="BPL_C"/>
    <property type="match status" value="1"/>
</dbReference>
<dbReference type="HAMAP" id="MF_00978">
    <property type="entry name" value="Bifunct_BirA"/>
    <property type="match status" value="1"/>
</dbReference>
<keyword evidence="1 6" id="KW-0436">Ligase</keyword>
<evidence type="ECO:0000256" key="1">
    <source>
        <dbReference type="ARBA" id="ARBA00022598"/>
    </source>
</evidence>
<evidence type="ECO:0000313" key="7">
    <source>
        <dbReference type="Proteomes" id="UP000011572"/>
    </source>
</evidence>
<dbReference type="Pfam" id="PF03099">
    <property type="entry name" value="BPL_LplA_LipB"/>
    <property type="match status" value="1"/>
</dbReference>
<evidence type="ECO:0000256" key="4">
    <source>
        <dbReference type="SAM" id="MobiDB-lite"/>
    </source>
</evidence>
<dbReference type="CDD" id="cd16442">
    <property type="entry name" value="BPL"/>
    <property type="match status" value="1"/>
</dbReference>
<dbReference type="EMBL" id="AOIW01000038">
    <property type="protein sequence ID" value="ELZ35170.1"/>
    <property type="molecule type" value="Genomic_DNA"/>
</dbReference>
<organism evidence="6 7">
    <name type="scientific">Halorubrum distributum JCM 10247</name>
    <dbReference type="NCBI Taxonomy" id="1227486"/>
    <lineage>
        <taxon>Archaea</taxon>
        <taxon>Methanobacteriati</taxon>
        <taxon>Methanobacteriota</taxon>
        <taxon>Stenosarchaea group</taxon>
        <taxon>Halobacteria</taxon>
        <taxon>Halobacteriales</taxon>
        <taxon>Haloferacaceae</taxon>
        <taxon>Halorubrum</taxon>
        <taxon>Halorubrum distributum group</taxon>
    </lineage>
</organism>
<dbReference type="SUPFAM" id="SSF50037">
    <property type="entry name" value="C-terminal domain of transcriptional repressors"/>
    <property type="match status" value="1"/>
</dbReference>
<protein>
    <submittedName>
        <fullName evidence="6">Biotin--acetyl-CoA-carboxylase ligase</fullName>
    </submittedName>
</protein>
<comment type="caution">
    <text evidence="6">The sequence shown here is derived from an EMBL/GenBank/DDBJ whole genome shotgun (WGS) entry which is preliminary data.</text>
</comment>
<dbReference type="InterPro" id="IPR036388">
    <property type="entry name" value="WH-like_DNA-bd_sf"/>
</dbReference>
<dbReference type="Proteomes" id="UP000011572">
    <property type="component" value="Unassembled WGS sequence"/>
</dbReference>
<dbReference type="InterPro" id="IPR036390">
    <property type="entry name" value="WH_DNA-bd_sf"/>
</dbReference>
<dbReference type="PATRIC" id="fig|1227486.3.peg.786"/>
<dbReference type="InterPro" id="IPR013196">
    <property type="entry name" value="HTH_11"/>
</dbReference>
<dbReference type="SUPFAM" id="SSF46785">
    <property type="entry name" value="Winged helix' DNA-binding domain"/>
    <property type="match status" value="1"/>
</dbReference>
<dbReference type="Pfam" id="PF08279">
    <property type="entry name" value="HTH_11"/>
    <property type="match status" value="1"/>
</dbReference>
<dbReference type="Gene3D" id="1.10.10.10">
    <property type="entry name" value="Winged helix-like DNA-binding domain superfamily/Winged helix DNA-binding domain"/>
    <property type="match status" value="1"/>
</dbReference>
<gene>
    <name evidence="6" type="ORF">C473_04369</name>
</gene>
<reference evidence="6 7" key="1">
    <citation type="journal article" date="2014" name="PLoS Genet.">
        <title>Phylogenetically driven sequencing of extremely halophilic archaea reveals strategies for static and dynamic osmo-response.</title>
        <authorList>
            <person name="Becker E.A."/>
            <person name="Seitzer P.M."/>
            <person name="Tritt A."/>
            <person name="Larsen D."/>
            <person name="Krusor M."/>
            <person name="Yao A.I."/>
            <person name="Wu D."/>
            <person name="Madern D."/>
            <person name="Eisen J.A."/>
            <person name="Darling A.E."/>
            <person name="Facciotti M.T."/>
        </authorList>
    </citation>
    <scope>NUCLEOTIDE SEQUENCE [LARGE SCALE GENOMIC DNA]</scope>
    <source>
        <strain evidence="6 7">JCM 10247</strain>
    </source>
</reference>